<organism evidence="2 3">
    <name type="scientific">Eiseniibacteriota bacterium</name>
    <dbReference type="NCBI Taxonomy" id="2212470"/>
    <lineage>
        <taxon>Bacteria</taxon>
        <taxon>Candidatus Eiseniibacteriota</taxon>
    </lineage>
</organism>
<evidence type="ECO:0000313" key="2">
    <source>
        <dbReference type="EMBL" id="MFC1799317.1"/>
    </source>
</evidence>
<dbReference type="Proteomes" id="UP001594288">
    <property type="component" value="Unassembled WGS sequence"/>
</dbReference>
<gene>
    <name evidence="2" type="ORF">ACFL2Z_00185</name>
</gene>
<feature type="region of interest" description="Disordered" evidence="1">
    <location>
        <begin position="167"/>
        <end position="194"/>
    </location>
</feature>
<sequence>MPFPYYDNLSAAKKRIYRKSDAIESIPVKSPGDIHPVTIKLKKSLEDNKRRDVARHASEICRLVCEELNTEVLTVKIRSRRPSSSAEELQGLYERTEGEMSVLTVWMKTAAKGRVVAFKSFIRTVLHELCHHIDYTYFDLEDSLHTEGFFRRETSLYKQVVPVELQKREPGKQSAPRKKIRQPKSEEPEQINLF</sequence>
<evidence type="ECO:0000313" key="3">
    <source>
        <dbReference type="Proteomes" id="UP001594288"/>
    </source>
</evidence>
<keyword evidence="3" id="KW-1185">Reference proteome</keyword>
<proteinExistence type="predicted"/>
<protein>
    <recommendedName>
        <fullName evidence="4">WLM domain-containing protein</fullName>
    </recommendedName>
</protein>
<accession>A0ABV6YN24</accession>
<name>A0ABV6YN24_UNCEI</name>
<comment type="caution">
    <text evidence="2">The sequence shown here is derived from an EMBL/GenBank/DDBJ whole genome shotgun (WGS) entry which is preliminary data.</text>
</comment>
<dbReference type="EMBL" id="JBHPEI010000002">
    <property type="protein sequence ID" value="MFC1799317.1"/>
    <property type="molecule type" value="Genomic_DNA"/>
</dbReference>
<reference evidence="2 3" key="1">
    <citation type="submission" date="2024-09" db="EMBL/GenBank/DDBJ databases">
        <authorList>
            <person name="D'Angelo T."/>
        </authorList>
    </citation>
    <scope>NUCLEOTIDE SEQUENCE [LARGE SCALE GENOMIC DNA]</scope>
    <source>
        <strain evidence="2">SAG AM-311-F02</strain>
    </source>
</reference>
<evidence type="ECO:0000256" key="1">
    <source>
        <dbReference type="SAM" id="MobiDB-lite"/>
    </source>
</evidence>
<evidence type="ECO:0008006" key="4">
    <source>
        <dbReference type="Google" id="ProtNLM"/>
    </source>
</evidence>